<evidence type="ECO:0000256" key="1">
    <source>
        <dbReference type="SAM" id="Phobius"/>
    </source>
</evidence>
<dbReference type="EMBL" id="BRYB01002455">
    <property type="protein sequence ID" value="GMI19838.1"/>
    <property type="molecule type" value="Genomic_DNA"/>
</dbReference>
<gene>
    <name evidence="2" type="ORF">TeGR_g2449</name>
</gene>
<keyword evidence="3" id="KW-1185">Reference proteome</keyword>
<name>A0ABQ6M5I8_9STRA</name>
<evidence type="ECO:0000313" key="3">
    <source>
        <dbReference type="Proteomes" id="UP001165060"/>
    </source>
</evidence>
<dbReference type="Proteomes" id="UP001165060">
    <property type="component" value="Unassembled WGS sequence"/>
</dbReference>
<organism evidence="2 3">
    <name type="scientific">Tetraparma gracilis</name>
    <dbReference type="NCBI Taxonomy" id="2962635"/>
    <lineage>
        <taxon>Eukaryota</taxon>
        <taxon>Sar</taxon>
        <taxon>Stramenopiles</taxon>
        <taxon>Ochrophyta</taxon>
        <taxon>Bolidophyceae</taxon>
        <taxon>Parmales</taxon>
        <taxon>Triparmaceae</taxon>
        <taxon>Tetraparma</taxon>
    </lineage>
</organism>
<reference evidence="2 3" key="1">
    <citation type="journal article" date="2023" name="Commun. Biol.">
        <title>Genome analysis of Parmales, the sister group of diatoms, reveals the evolutionary specialization of diatoms from phago-mixotrophs to photoautotrophs.</title>
        <authorList>
            <person name="Ban H."/>
            <person name="Sato S."/>
            <person name="Yoshikawa S."/>
            <person name="Yamada K."/>
            <person name="Nakamura Y."/>
            <person name="Ichinomiya M."/>
            <person name="Sato N."/>
            <person name="Blanc-Mathieu R."/>
            <person name="Endo H."/>
            <person name="Kuwata A."/>
            <person name="Ogata H."/>
        </authorList>
    </citation>
    <scope>NUCLEOTIDE SEQUENCE [LARGE SCALE GENOMIC DNA]</scope>
</reference>
<keyword evidence="1" id="KW-0812">Transmembrane</keyword>
<comment type="caution">
    <text evidence="2">The sequence shown here is derived from an EMBL/GenBank/DDBJ whole genome shotgun (WGS) entry which is preliminary data.</text>
</comment>
<accession>A0ABQ6M5I8</accession>
<protein>
    <submittedName>
        <fullName evidence="2">Uncharacterized protein</fullName>
    </submittedName>
</protein>
<feature type="transmembrane region" description="Helical" evidence="1">
    <location>
        <begin position="141"/>
        <end position="161"/>
    </location>
</feature>
<feature type="transmembrane region" description="Helical" evidence="1">
    <location>
        <begin position="29"/>
        <end position="47"/>
    </location>
</feature>
<proteinExistence type="predicted"/>
<sequence length="224" mass="24784">MCLPIYRCSQVYPRYKKQGWGKLNTMDKVQAMSVVSILLTIISNIDFGGFAGTVPPELYFTLKRLRAAPLYSCVYLLVQSWYMITLDKAQKHHMQKTVGAVFWGGTGATWGSTLVLPFIATTVMLPEEFAGKGCFQGYMGALPRVLISIVLLILLYFIMRIGNHISAQLSKGGSASAKDKKILKYCRVIFVCVFGGVGYLLLDGSRTLTDAAFVEKLPCEAKNL</sequence>
<evidence type="ECO:0000313" key="2">
    <source>
        <dbReference type="EMBL" id="GMI19838.1"/>
    </source>
</evidence>
<keyword evidence="1" id="KW-1133">Transmembrane helix</keyword>
<feature type="transmembrane region" description="Helical" evidence="1">
    <location>
        <begin position="182"/>
        <end position="202"/>
    </location>
</feature>
<keyword evidence="1" id="KW-0472">Membrane</keyword>
<feature type="transmembrane region" description="Helical" evidence="1">
    <location>
        <begin position="67"/>
        <end position="86"/>
    </location>
</feature>
<feature type="transmembrane region" description="Helical" evidence="1">
    <location>
        <begin position="98"/>
        <end position="121"/>
    </location>
</feature>